<keyword evidence="8" id="KW-0472">Membrane</keyword>
<dbReference type="Pfam" id="PF12352">
    <property type="entry name" value="V-SNARE_C"/>
    <property type="match status" value="1"/>
</dbReference>
<dbReference type="STRING" id="307507.A0A2V0P9J6"/>
<evidence type="ECO:0000259" key="11">
    <source>
        <dbReference type="SMART" id="SM00397"/>
    </source>
</evidence>
<evidence type="ECO:0000256" key="4">
    <source>
        <dbReference type="ARBA" id="ARBA00022692"/>
    </source>
</evidence>
<dbReference type="SUPFAM" id="SSF47661">
    <property type="entry name" value="t-snare proteins"/>
    <property type="match status" value="1"/>
</dbReference>
<dbReference type="Gene3D" id="1.20.5.110">
    <property type="match status" value="1"/>
</dbReference>
<feature type="region of interest" description="Disordered" evidence="10">
    <location>
        <begin position="93"/>
        <end position="128"/>
    </location>
</feature>
<dbReference type="CDD" id="cd15862">
    <property type="entry name" value="SNARE_Vti1"/>
    <property type="match status" value="1"/>
</dbReference>
<dbReference type="InterPro" id="IPR007705">
    <property type="entry name" value="Vesicle_trsprt_v-SNARE_N"/>
</dbReference>
<keyword evidence="3" id="KW-0813">Transport</keyword>
<feature type="domain" description="T-SNARE coiled-coil homology" evidence="11">
    <location>
        <begin position="129"/>
        <end position="196"/>
    </location>
</feature>
<dbReference type="GO" id="GO:0005794">
    <property type="term" value="C:Golgi apparatus"/>
    <property type="evidence" value="ECO:0007669"/>
    <property type="project" value="TreeGrafter"/>
</dbReference>
<feature type="coiled-coil region" evidence="9">
    <location>
        <begin position="134"/>
        <end position="164"/>
    </location>
</feature>
<evidence type="ECO:0000256" key="5">
    <source>
        <dbReference type="ARBA" id="ARBA00022927"/>
    </source>
</evidence>
<dbReference type="FunFam" id="1.20.5.110:FF:000002">
    <property type="entry name" value="Vesicle transport through interaction with t-SNAREsB"/>
    <property type="match status" value="1"/>
</dbReference>
<comment type="caution">
    <text evidence="12">The sequence shown here is derived from an EMBL/GenBank/DDBJ whole genome shotgun (WGS) entry which is preliminary data.</text>
</comment>
<dbReference type="Pfam" id="PF05008">
    <property type="entry name" value="V-SNARE"/>
    <property type="match status" value="1"/>
</dbReference>
<keyword evidence="7 9" id="KW-0175">Coiled coil</keyword>
<reference evidence="12 13" key="1">
    <citation type="journal article" date="2018" name="Sci. Rep.">
        <title>Raphidocelis subcapitata (=Pseudokirchneriella subcapitata) provides an insight into genome evolution and environmental adaptations in the Sphaeropleales.</title>
        <authorList>
            <person name="Suzuki S."/>
            <person name="Yamaguchi H."/>
            <person name="Nakajima N."/>
            <person name="Kawachi M."/>
        </authorList>
    </citation>
    <scope>NUCLEOTIDE SEQUENCE [LARGE SCALE GENOMIC DNA]</scope>
    <source>
        <strain evidence="12 13">NIES-35</strain>
    </source>
</reference>
<name>A0A2V0P9J6_9CHLO</name>
<evidence type="ECO:0000256" key="8">
    <source>
        <dbReference type="ARBA" id="ARBA00023136"/>
    </source>
</evidence>
<accession>A0A2V0P9J6</accession>
<dbReference type="InterPro" id="IPR010989">
    <property type="entry name" value="SNARE"/>
</dbReference>
<evidence type="ECO:0000256" key="1">
    <source>
        <dbReference type="ARBA" id="ARBA00004211"/>
    </source>
</evidence>
<dbReference type="Gene3D" id="1.20.58.400">
    <property type="entry name" value="t-snare proteins"/>
    <property type="match status" value="1"/>
</dbReference>
<evidence type="ECO:0000256" key="3">
    <source>
        <dbReference type="ARBA" id="ARBA00022448"/>
    </source>
</evidence>
<dbReference type="Proteomes" id="UP000247498">
    <property type="component" value="Unassembled WGS sequence"/>
</dbReference>
<comment type="subcellular location">
    <subcellularLocation>
        <location evidence="1">Membrane</location>
        <topology evidence="1">Single-pass type IV membrane protein</topology>
    </subcellularLocation>
</comment>
<dbReference type="PANTHER" id="PTHR21230:SF26">
    <property type="entry name" value="VESICLE TRANSPORT THROUGH INTERACTION WITH T-SNARES HOMOLOG 1A"/>
    <property type="match status" value="1"/>
</dbReference>
<dbReference type="InParanoid" id="A0A2V0P9J6"/>
<gene>
    <name evidence="12" type="ORF">Rsub_08604</name>
</gene>
<dbReference type="InterPro" id="IPR000727">
    <property type="entry name" value="T_SNARE_dom"/>
</dbReference>
<evidence type="ECO:0000256" key="9">
    <source>
        <dbReference type="SAM" id="Coils"/>
    </source>
</evidence>
<dbReference type="GO" id="GO:0005789">
    <property type="term" value="C:endoplasmic reticulum membrane"/>
    <property type="evidence" value="ECO:0007669"/>
    <property type="project" value="TreeGrafter"/>
</dbReference>
<evidence type="ECO:0000256" key="10">
    <source>
        <dbReference type="SAM" id="MobiDB-lite"/>
    </source>
</evidence>
<keyword evidence="5" id="KW-0653">Protein transport</keyword>
<dbReference type="GO" id="GO:0006906">
    <property type="term" value="P:vesicle fusion"/>
    <property type="evidence" value="ECO:0007669"/>
    <property type="project" value="TreeGrafter"/>
</dbReference>
<protein>
    <recommendedName>
        <fullName evidence="11">t-SNARE coiled-coil homology domain-containing protein</fullName>
    </recommendedName>
</protein>
<dbReference type="GO" id="GO:0031201">
    <property type="term" value="C:SNARE complex"/>
    <property type="evidence" value="ECO:0007669"/>
    <property type="project" value="TreeGrafter"/>
</dbReference>
<dbReference type="InterPro" id="IPR038407">
    <property type="entry name" value="v-SNARE_N_sf"/>
</dbReference>
<dbReference type="GO" id="GO:0012507">
    <property type="term" value="C:ER to Golgi transport vesicle membrane"/>
    <property type="evidence" value="ECO:0007669"/>
    <property type="project" value="TreeGrafter"/>
</dbReference>
<keyword evidence="13" id="KW-1185">Reference proteome</keyword>
<dbReference type="PANTHER" id="PTHR21230">
    <property type="entry name" value="VESICLE TRANSPORT V-SNARE PROTEIN VTI1-RELATED"/>
    <property type="match status" value="1"/>
</dbReference>
<dbReference type="GO" id="GO:0006886">
    <property type="term" value="P:intracellular protein transport"/>
    <property type="evidence" value="ECO:0007669"/>
    <property type="project" value="InterPro"/>
</dbReference>
<comment type="similarity">
    <text evidence="2">Belongs to the VTI1 family.</text>
</comment>
<dbReference type="AlphaFoldDB" id="A0A2V0P9J6"/>
<organism evidence="12 13">
    <name type="scientific">Raphidocelis subcapitata</name>
    <dbReference type="NCBI Taxonomy" id="307507"/>
    <lineage>
        <taxon>Eukaryota</taxon>
        <taxon>Viridiplantae</taxon>
        <taxon>Chlorophyta</taxon>
        <taxon>core chlorophytes</taxon>
        <taxon>Chlorophyceae</taxon>
        <taxon>CS clade</taxon>
        <taxon>Sphaeropleales</taxon>
        <taxon>Selenastraceae</taxon>
        <taxon>Raphidocelis</taxon>
    </lineage>
</organism>
<dbReference type="SUPFAM" id="SSF58038">
    <property type="entry name" value="SNARE fusion complex"/>
    <property type="match status" value="1"/>
</dbReference>
<evidence type="ECO:0000256" key="6">
    <source>
        <dbReference type="ARBA" id="ARBA00022989"/>
    </source>
</evidence>
<dbReference type="GO" id="GO:0031902">
    <property type="term" value="C:late endosome membrane"/>
    <property type="evidence" value="ECO:0007669"/>
    <property type="project" value="TreeGrafter"/>
</dbReference>
<evidence type="ECO:0000256" key="7">
    <source>
        <dbReference type="ARBA" id="ARBA00023054"/>
    </source>
</evidence>
<keyword evidence="4" id="KW-0812">Transmembrane</keyword>
<dbReference type="GO" id="GO:0000149">
    <property type="term" value="F:SNARE binding"/>
    <property type="evidence" value="ECO:0007669"/>
    <property type="project" value="TreeGrafter"/>
</dbReference>
<evidence type="ECO:0000313" key="12">
    <source>
        <dbReference type="EMBL" id="GBF95622.1"/>
    </source>
</evidence>
<proteinExistence type="inferred from homology"/>
<feature type="compositionally biased region" description="Gly residues" evidence="10">
    <location>
        <begin position="107"/>
        <end position="120"/>
    </location>
</feature>
<dbReference type="SMART" id="SM00397">
    <property type="entry name" value="t_SNARE"/>
    <property type="match status" value="1"/>
</dbReference>
<dbReference type="OrthoDB" id="430637at2759"/>
<dbReference type="EMBL" id="BDRX01000068">
    <property type="protein sequence ID" value="GBF95622.1"/>
    <property type="molecule type" value="Genomic_DNA"/>
</dbReference>
<dbReference type="GO" id="GO:0005484">
    <property type="term" value="F:SNAP receptor activity"/>
    <property type="evidence" value="ECO:0007669"/>
    <property type="project" value="TreeGrafter"/>
</dbReference>
<evidence type="ECO:0000313" key="13">
    <source>
        <dbReference type="Proteomes" id="UP000247498"/>
    </source>
</evidence>
<sequence length="205" mass="21682">MAAASAQALLRHFDQEFADLTASIRSKLRRLADEQQRSFSDVDAALCEAEGVVKRAEADARSLPAEHARPLAARAKEARSELAALRRQLEQAAGAAGPSGSMRAELGLGGGGGGGGGGHSGASSNPRDRTLAMNQRLQQTSARLQQGRQQLAEAEATGAQLLSELHRQREVIQGTQQTLDDAGGELKAGEGLLKTMARRAKWFFG</sequence>
<keyword evidence="6" id="KW-1133">Transmembrane helix</keyword>
<evidence type="ECO:0000256" key="2">
    <source>
        <dbReference type="ARBA" id="ARBA00006108"/>
    </source>
</evidence>